<evidence type="ECO:0000256" key="3">
    <source>
        <dbReference type="RuleBase" id="RU000393"/>
    </source>
</evidence>
<evidence type="ECO:0000256" key="4">
    <source>
        <dbReference type="SAM" id="MobiDB-lite"/>
    </source>
</evidence>
<dbReference type="InterPro" id="IPR036423">
    <property type="entry name" value="SOD-like_Cu/Zn_dom_sf"/>
</dbReference>
<feature type="signal peptide" evidence="5">
    <location>
        <begin position="1"/>
        <end position="19"/>
    </location>
</feature>
<dbReference type="CDD" id="cd00305">
    <property type="entry name" value="Cu-Zn_Superoxide_Dismutase"/>
    <property type="match status" value="1"/>
</dbReference>
<dbReference type="PANTHER" id="PTHR10003">
    <property type="entry name" value="SUPEROXIDE DISMUTASE CU-ZN -RELATED"/>
    <property type="match status" value="1"/>
</dbReference>
<keyword evidence="3" id="KW-0186">Copper</keyword>
<dbReference type="Pfam" id="PF00080">
    <property type="entry name" value="Sod_Cu"/>
    <property type="match status" value="1"/>
</dbReference>
<dbReference type="InterPro" id="IPR001424">
    <property type="entry name" value="SOD_Cu_Zn_dom"/>
</dbReference>
<keyword evidence="8" id="KW-1185">Reference proteome</keyword>
<accession>A0ABS2PGJ7</accession>
<evidence type="ECO:0000313" key="7">
    <source>
        <dbReference type="EMBL" id="MBM7634575.1"/>
    </source>
</evidence>
<evidence type="ECO:0000256" key="2">
    <source>
        <dbReference type="ARBA" id="ARBA00024900"/>
    </source>
</evidence>
<reference evidence="7 8" key="1">
    <citation type="submission" date="2021-01" db="EMBL/GenBank/DDBJ databases">
        <title>Genomic Encyclopedia of Type Strains, Phase IV (KMG-IV): sequencing the most valuable type-strain genomes for metagenomic binning, comparative biology and taxonomic classification.</title>
        <authorList>
            <person name="Goeker M."/>
        </authorList>
    </citation>
    <scope>NUCLEOTIDE SEQUENCE [LARGE SCALE GENOMIC DNA]</scope>
    <source>
        <strain evidence="7 8">DSM 25540</strain>
    </source>
</reference>
<dbReference type="Proteomes" id="UP000741863">
    <property type="component" value="Unassembled WGS sequence"/>
</dbReference>
<keyword evidence="3" id="KW-0479">Metal-binding</keyword>
<evidence type="ECO:0000313" key="8">
    <source>
        <dbReference type="Proteomes" id="UP000741863"/>
    </source>
</evidence>
<gene>
    <name evidence="7" type="ORF">JOD17_003697</name>
</gene>
<feature type="compositionally biased region" description="Basic and acidic residues" evidence="4">
    <location>
        <begin position="185"/>
        <end position="195"/>
    </location>
</feature>
<dbReference type="InterPro" id="IPR018152">
    <property type="entry name" value="SOD_Cu/Zn_BS"/>
</dbReference>
<keyword evidence="3 7" id="KW-0560">Oxidoreductase</keyword>
<comment type="similarity">
    <text evidence="1 3">Belongs to the Cu-Zn superoxide dismutase family.</text>
</comment>
<evidence type="ECO:0000259" key="6">
    <source>
        <dbReference type="Pfam" id="PF00080"/>
    </source>
</evidence>
<dbReference type="SUPFAM" id="SSF49329">
    <property type="entry name" value="Cu,Zn superoxide dismutase-like"/>
    <property type="match status" value="1"/>
</dbReference>
<dbReference type="InterPro" id="IPR024134">
    <property type="entry name" value="SOD_Cu/Zn_/chaperone"/>
</dbReference>
<comment type="function">
    <text evidence="2">Destroys radicals which are normally produced within the cells and which are toxic to biological systems. May play a role in favoring mycobacterial survival in phagocytes.</text>
</comment>
<evidence type="ECO:0000256" key="1">
    <source>
        <dbReference type="ARBA" id="ARBA00010457"/>
    </source>
</evidence>
<protein>
    <recommendedName>
        <fullName evidence="3">Superoxide dismutase [Cu-Zn]</fullName>
        <ecNumber evidence="3">1.15.1.1</ecNumber>
    </recommendedName>
</protein>
<comment type="caution">
    <text evidence="7">The sequence shown here is derived from an EMBL/GenBank/DDBJ whole genome shotgun (WGS) entry which is preliminary data.</text>
</comment>
<dbReference type="RefSeq" id="WP_042359874.1">
    <property type="nucleotide sequence ID" value="NZ_JAFBEC010000014.1"/>
</dbReference>
<feature type="region of interest" description="Disordered" evidence="4">
    <location>
        <begin position="168"/>
        <end position="206"/>
    </location>
</feature>
<keyword evidence="3" id="KW-0862">Zinc</keyword>
<evidence type="ECO:0000256" key="5">
    <source>
        <dbReference type="SAM" id="SignalP"/>
    </source>
</evidence>
<keyword evidence="5" id="KW-0732">Signal</keyword>
<dbReference type="GO" id="GO:0004784">
    <property type="term" value="F:superoxide dismutase activity"/>
    <property type="evidence" value="ECO:0007669"/>
    <property type="project" value="UniProtKB-EC"/>
</dbReference>
<comment type="catalytic activity">
    <reaction evidence="3">
        <text>2 superoxide + 2 H(+) = H2O2 + O2</text>
        <dbReference type="Rhea" id="RHEA:20696"/>
        <dbReference type="ChEBI" id="CHEBI:15378"/>
        <dbReference type="ChEBI" id="CHEBI:15379"/>
        <dbReference type="ChEBI" id="CHEBI:16240"/>
        <dbReference type="ChEBI" id="CHEBI:18421"/>
        <dbReference type="EC" id="1.15.1.1"/>
    </reaction>
</comment>
<dbReference type="EC" id="1.15.1.1" evidence="3"/>
<proteinExistence type="inferred from homology"/>
<sequence>MKKLLVVLLAMLIVGCANDESAPENEEAYEVSATQQDHAPLRPTAVAEVVNTNYDQIGEANFYQDSQGKTVVHTKVEGLKPEGFHGYHIHENGVCEVDAEEGPFMSAGGHFSLSDHDHGHHTGDLPSLYVNEDGTAQATFMLDQFTPEQLLENDVSLIIHEGRDNFANIPDRYQSSESDAPGADEETRSTGDSGDRIGCGVVVAPE</sequence>
<comment type="cofactor">
    <cofactor evidence="3">
        <name>Zn(2+)</name>
        <dbReference type="ChEBI" id="CHEBI:29105"/>
    </cofactor>
    <text evidence="3">Binds 1 zinc ion per subunit.</text>
</comment>
<dbReference type="EMBL" id="JAFBEC010000014">
    <property type="protein sequence ID" value="MBM7634575.1"/>
    <property type="molecule type" value="Genomic_DNA"/>
</dbReference>
<dbReference type="PROSITE" id="PS00332">
    <property type="entry name" value="SOD_CU_ZN_2"/>
    <property type="match status" value="1"/>
</dbReference>
<feature type="chain" id="PRO_5046738169" description="Superoxide dismutase [Cu-Zn]" evidence="5">
    <location>
        <begin position="20"/>
        <end position="206"/>
    </location>
</feature>
<feature type="domain" description="Superoxide dismutase copper/zinc binding" evidence="6">
    <location>
        <begin position="58"/>
        <end position="202"/>
    </location>
</feature>
<dbReference type="PROSITE" id="PS51257">
    <property type="entry name" value="PROKAR_LIPOPROTEIN"/>
    <property type="match status" value="1"/>
</dbReference>
<comment type="cofactor">
    <cofactor evidence="3">
        <name>Cu cation</name>
        <dbReference type="ChEBI" id="CHEBI:23378"/>
    </cofactor>
    <text evidence="3">Binds 1 copper ion per subunit.</text>
</comment>
<name>A0ABS2PGJ7_9BACL</name>
<organism evidence="7 8">
    <name type="scientific">Geomicrobium sediminis</name>
    <dbReference type="NCBI Taxonomy" id="1347788"/>
    <lineage>
        <taxon>Bacteria</taxon>
        <taxon>Bacillati</taxon>
        <taxon>Bacillota</taxon>
        <taxon>Bacilli</taxon>
        <taxon>Bacillales</taxon>
        <taxon>Geomicrobium</taxon>
    </lineage>
</organism>
<dbReference type="Gene3D" id="2.60.40.200">
    <property type="entry name" value="Superoxide dismutase, copper/zinc binding domain"/>
    <property type="match status" value="1"/>
</dbReference>